<dbReference type="SMART" id="SM00903">
    <property type="entry name" value="Flavin_Reduct"/>
    <property type="match status" value="1"/>
</dbReference>
<evidence type="ECO:0000259" key="2">
    <source>
        <dbReference type="SMART" id="SM00903"/>
    </source>
</evidence>
<dbReference type="InterPro" id="IPR050268">
    <property type="entry name" value="NADH-dep_flavin_reductase"/>
</dbReference>
<dbReference type="SUPFAM" id="SSF50475">
    <property type="entry name" value="FMN-binding split barrel"/>
    <property type="match status" value="1"/>
</dbReference>
<dbReference type="OrthoDB" id="9792858at2"/>
<dbReference type="PANTHER" id="PTHR30466:SF1">
    <property type="entry name" value="FMN REDUCTASE (NADH) RUTF"/>
    <property type="match status" value="1"/>
</dbReference>
<name>A0A318LBU8_9PSEU</name>
<dbReference type="PANTHER" id="PTHR30466">
    <property type="entry name" value="FLAVIN REDUCTASE"/>
    <property type="match status" value="1"/>
</dbReference>
<dbReference type="EMBL" id="MASU01000015">
    <property type="protein sequence ID" value="PXY21524.1"/>
    <property type="molecule type" value="Genomic_DNA"/>
</dbReference>
<keyword evidence="1" id="KW-0560">Oxidoreductase</keyword>
<dbReference type="GO" id="GO:0010181">
    <property type="term" value="F:FMN binding"/>
    <property type="evidence" value="ECO:0007669"/>
    <property type="project" value="InterPro"/>
</dbReference>
<evidence type="ECO:0000313" key="4">
    <source>
        <dbReference type="Proteomes" id="UP000247892"/>
    </source>
</evidence>
<reference evidence="3 4" key="1">
    <citation type="submission" date="2016-07" db="EMBL/GenBank/DDBJ databases">
        <title>Draft genome sequence of Prauserella sp. YIM 121212, isolated from alkaline soil.</title>
        <authorList>
            <person name="Ruckert C."/>
            <person name="Albersmeier A."/>
            <person name="Jiang C.-L."/>
            <person name="Jiang Y."/>
            <person name="Kalinowski J."/>
            <person name="Schneider O."/>
            <person name="Winkler A."/>
            <person name="Zotchev S.B."/>
        </authorList>
    </citation>
    <scope>NUCLEOTIDE SEQUENCE [LARGE SCALE GENOMIC DNA]</scope>
    <source>
        <strain evidence="3 4">YIM 121212</strain>
    </source>
</reference>
<sequence length="178" mass="18869">MALDTRELRRCLGHFATGVTVVTCDGAGSPHGATVNAFSAISLDPPLVMVSVDRGSRICGFLDGTPFTVNVLTKPQSDVALHFAGRPMDGEPEWVRPDPGLAPRLAGALATISCTPWRHYDGGDHVIYLGRVAGYEVAGGDPLVFYLGGFRHLGPVYETVPWLESGDCPTVSCFPASV</sequence>
<dbReference type="GO" id="GO:0042602">
    <property type="term" value="F:riboflavin reductase (NADPH) activity"/>
    <property type="evidence" value="ECO:0007669"/>
    <property type="project" value="TreeGrafter"/>
</dbReference>
<evidence type="ECO:0000256" key="1">
    <source>
        <dbReference type="ARBA" id="ARBA00023002"/>
    </source>
</evidence>
<protein>
    <submittedName>
        <fullName evidence="3">Oxidoreductase</fullName>
    </submittedName>
</protein>
<proteinExistence type="predicted"/>
<accession>A0A318LBU8</accession>
<dbReference type="Pfam" id="PF01613">
    <property type="entry name" value="Flavin_Reduct"/>
    <property type="match status" value="1"/>
</dbReference>
<dbReference type="InterPro" id="IPR012349">
    <property type="entry name" value="Split_barrel_FMN-bd"/>
</dbReference>
<dbReference type="AlphaFoldDB" id="A0A318LBU8"/>
<organism evidence="3 4">
    <name type="scientific">Prauserella flavalba</name>
    <dbReference type="NCBI Taxonomy" id="1477506"/>
    <lineage>
        <taxon>Bacteria</taxon>
        <taxon>Bacillati</taxon>
        <taxon>Actinomycetota</taxon>
        <taxon>Actinomycetes</taxon>
        <taxon>Pseudonocardiales</taxon>
        <taxon>Pseudonocardiaceae</taxon>
        <taxon>Prauserella</taxon>
    </lineage>
</organism>
<feature type="domain" description="Flavin reductase like" evidence="2">
    <location>
        <begin position="12"/>
        <end position="152"/>
    </location>
</feature>
<comment type="caution">
    <text evidence="3">The sequence shown here is derived from an EMBL/GenBank/DDBJ whole genome shotgun (WGS) entry which is preliminary data.</text>
</comment>
<dbReference type="RefSeq" id="WP_110342954.1">
    <property type="nucleotide sequence ID" value="NZ_MASU01000015.1"/>
</dbReference>
<dbReference type="Gene3D" id="2.30.110.10">
    <property type="entry name" value="Electron Transport, Fmn-binding Protein, Chain A"/>
    <property type="match status" value="1"/>
</dbReference>
<dbReference type="GO" id="GO:0006208">
    <property type="term" value="P:pyrimidine nucleobase catabolic process"/>
    <property type="evidence" value="ECO:0007669"/>
    <property type="project" value="TreeGrafter"/>
</dbReference>
<gene>
    <name evidence="3" type="ORF">BA062_31950</name>
</gene>
<evidence type="ECO:0000313" key="3">
    <source>
        <dbReference type="EMBL" id="PXY21524.1"/>
    </source>
</evidence>
<dbReference type="InterPro" id="IPR002563">
    <property type="entry name" value="Flavin_Rdtase-like_dom"/>
</dbReference>
<keyword evidence="4" id="KW-1185">Reference proteome</keyword>
<dbReference type="Proteomes" id="UP000247892">
    <property type="component" value="Unassembled WGS sequence"/>
</dbReference>